<dbReference type="InterPro" id="IPR004547">
    <property type="entry name" value="Glucosamine6P_isomerase"/>
</dbReference>
<name>A0ABU7MLP1_9BACT</name>
<evidence type="ECO:0000256" key="1">
    <source>
        <dbReference type="ARBA" id="ARBA00022801"/>
    </source>
</evidence>
<comment type="caution">
    <text evidence="5">The sequence shown here is derived from an EMBL/GenBank/DDBJ whole genome shotgun (WGS) entry which is preliminary data.</text>
</comment>
<gene>
    <name evidence="5" type="primary">nagB</name>
    <name evidence="5" type="ORF">V2E24_02565</name>
</gene>
<dbReference type="InterPro" id="IPR018321">
    <property type="entry name" value="Glucosamine6P_isomerase_CS"/>
</dbReference>
<reference evidence="5" key="1">
    <citation type="submission" date="2024-01" db="EMBL/GenBank/DDBJ databases">
        <title>Genome sequence of Mycoplasma ciconiae type strain DSM 25251.</title>
        <authorList>
            <person name="Spergser J."/>
        </authorList>
    </citation>
    <scope>NUCLEOTIDE SEQUENCE [LARGE SCALE GENOMIC DNA]</scope>
    <source>
        <strain evidence="5">DSM 25251</strain>
    </source>
</reference>
<evidence type="ECO:0000313" key="5">
    <source>
        <dbReference type="EMBL" id="MEE3928451.1"/>
    </source>
</evidence>
<keyword evidence="6" id="KW-1185">Reference proteome</keyword>
<dbReference type="NCBIfam" id="TIGR00502">
    <property type="entry name" value="nagB"/>
    <property type="match status" value="1"/>
</dbReference>
<dbReference type="EC" id="3.5.99.6" evidence="3"/>
<keyword evidence="2" id="KW-0119">Carbohydrate metabolism</keyword>
<proteinExistence type="predicted"/>
<dbReference type="Pfam" id="PF01182">
    <property type="entry name" value="Glucosamine_iso"/>
    <property type="match status" value="1"/>
</dbReference>
<dbReference type="CDD" id="cd01399">
    <property type="entry name" value="GlcN6P_deaminase"/>
    <property type="match status" value="1"/>
</dbReference>
<organism evidence="5 6">
    <name type="scientific">Mycoplasmopsis ciconiae</name>
    <dbReference type="NCBI Taxonomy" id="561067"/>
    <lineage>
        <taxon>Bacteria</taxon>
        <taxon>Bacillati</taxon>
        <taxon>Mycoplasmatota</taxon>
        <taxon>Mycoplasmoidales</taxon>
        <taxon>Metamycoplasmataceae</taxon>
        <taxon>Mycoplasmopsis</taxon>
    </lineage>
</organism>
<dbReference type="PANTHER" id="PTHR11280">
    <property type="entry name" value="GLUCOSAMINE-6-PHOSPHATE ISOMERASE"/>
    <property type="match status" value="1"/>
</dbReference>
<dbReference type="EMBL" id="JAZDWZ010000007">
    <property type="protein sequence ID" value="MEE3928451.1"/>
    <property type="molecule type" value="Genomic_DNA"/>
</dbReference>
<dbReference type="Gene3D" id="3.40.50.1360">
    <property type="match status" value="1"/>
</dbReference>
<protein>
    <recommendedName>
        <fullName evidence="3">Glucosamine-6-phosphate deaminase</fullName>
        <ecNumber evidence="3">3.5.99.6</ecNumber>
    </recommendedName>
</protein>
<dbReference type="InterPro" id="IPR006148">
    <property type="entry name" value="Glc/Gal-6P_isomerase"/>
</dbReference>
<dbReference type="SUPFAM" id="SSF100950">
    <property type="entry name" value="NagB/RpiA/CoA transferase-like"/>
    <property type="match status" value="1"/>
</dbReference>
<dbReference type="RefSeq" id="WP_330500863.1">
    <property type="nucleotide sequence ID" value="NZ_JAZDWZ010000007.1"/>
</dbReference>
<evidence type="ECO:0000313" key="6">
    <source>
        <dbReference type="Proteomes" id="UP001344817"/>
    </source>
</evidence>
<feature type="domain" description="Glucosamine/galactosamine-6-phosphate isomerase" evidence="4">
    <location>
        <begin position="11"/>
        <end position="223"/>
    </location>
</feature>
<dbReference type="PROSITE" id="PS01161">
    <property type="entry name" value="GLC_GALNAC_ISOMERASE"/>
    <property type="match status" value="1"/>
</dbReference>
<evidence type="ECO:0000256" key="2">
    <source>
        <dbReference type="ARBA" id="ARBA00023277"/>
    </source>
</evidence>
<evidence type="ECO:0000256" key="3">
    <source>
        <dbReference type="NCBIfam" id="TIGR00502"/>
    </source>
</evidence>
<sequence length="243" mass="27467">MKVMVFEDKKQLSLYAADLIEKQINSKNDSKICFATGATPELTYQYLIEKYKNNKLSFKDVISFNLDEYVNLDKNNKCSYNYYMFSNLFNHIDIKKQNINLPESLGDANQNAQNYNTKVIQSGGIDFMILGIGTNGHIAFNEPGSQIDQFTRVVDLTQSTIDSNKIYFEDESQVPKQAISMGLANILQAKKIILLAYGKNKSEAIYQAINQPISAACPASFLQLHPNVTFLVDKEAISKIIKY</sequence>
<evidence type="ECO:0000259" key="4">
    <source>
        <dbReference type="Pfam" id="PF01182"/>
    </source>
</evidence>
<dbReference type="InterPro" id="IPR037171">
    <property type="entry name" value="NagB/RpiA_transferase-like"/>
</dbReference>
<keyword evidence="1 5" id="KW-0378">Hydrolase</keyword>
<dbReference type="PANTHER" id="PTHR11280:SF5">
    <property type="entry name" value="GLUCOSAMINE-6-PHOSPHATE ISOMERASE"/>
    <property type="match status" value="1"/>
</dbReference>
<dbReference type="GO" id="GO:0004342">
    <property type="term" value="F:glucosamine-6-phosphate deaminase activity"/>
    <property type="evidence" value="ECO:0007669"/>
    <property type="project" value="UniProtKB-EC"/>
</dbReference>
<dbReference type="Proteomes" id="UP001344817">
    <property type="component" value="Unassembled WGS sequence"/>
</dbReference>
<accession>A0ABU7MLP1</accession>